<dbReference type="AlphaFoldDB" id="A0A4Y9ZTP7"/>
<proteinExistence type="predicted"/>
<gene>
    <name evidence="1" type="ORF">EWM64_g6616</name>
</gene>
<comment type="caution">
    <text evidence="1">The sequence shown here is derived from an EMBL/GenBank/DDBJ whole genome shotgun (WGS) entry which is preliminary data.</text>
</comment>
<keyword evidence="2" id="KW-1185">Reference proteome</keyword>
<dbReference type="Proteomes" id="UP000298061">
    <property type="component" value="Unassembled WGS sequence"/>
</dbReference>
<dbReference type="OrthoDB" id="3235981at2759"/>
<dbReference type="EMBL" id="SFCI01000927">
    <property type="protein sequence ID" value="TFY77393.1"/>
    <property type="molecule type" value="Genomic_DNA"/>
</dbReference>
<organism evidence="1 2">
    <name type="scientific">Hericium alpestre</name>
    <dbReference type="NCBI Taxonomy" id="135208"/>
    <lineage>
        <taxon>Eukaryota</taxon>
        <taxon>Fungi</taxon>
        <taxon>Dikarya</taxon>
        <taxon>Basidiomycota</taxon>
        <taxon>Agaricomycotina</taxon>
        <taxon>Agaricomycetes</taxon>
        <taxon>Russulales</taxon>
        <taxon>Hericiaceae</taxon>
        <taxon>Hericium</taxon>
    </lineage>
</organism>
<name>A0A4Y9ZTP7_9AGAM</name>
<evidence type="ECO:0000313" key="1">
    <source>
        <dbReference type="EMBL" id="TFY77393.1"/>
    </source>
</evidence>
<evidence type="ECO:0000313" key="2">
    <source>
        <dbReference type="Proteomes" id="UP000298061"/>
    </source>
</evidence>
<protein>
    <submittedName>
        <fullName evidence="1">Uncharacterized protein</fullName>
    </submittedName>
</protein>
<reference evidence="1 2" key="1">
    <citation type="submission" date="2019-02" db="EMBL/GenBank/DDBJ databases">
        <title>Genome sequencing of the rare red list fungi Hericium alpestre (H. flagellum).</title>
        <authorList>
            <person name="Buettner E."/>
            <person name="Kellner H."/>
        </authorList>
    </citation>
    <scope>NUCLEOTIDE SEQUENCE [LARGE SCALE GENOMIC DNA]</scope>
    <source>
        <strain evidence="1 2">DSM 108284</strain>
    </source>
</reference>
<sequence>MNKYLNLKFPDAMVKPQGLLHKILEDNPNFDFGDGLDDLGNISIDSTGQMVTKQDPKNYPDFVVVNYYDDDHDKVRLVMEIGSLQKKEPALDSTKHDIEMQLQNYMSLLGDEGARWSENTLGVAILGTEVWFTKPCRLNTGLKFTWGRKWHSLYDKIFIKEIDRIARLSARDENAEVYDGDVPE</sequence>
<accession>A0A4Y9ZTP7</accession>